<dbReference type="Pfam" id="PF05822">
    <property type="entry name" value="UMPH-1"/>
    <property type="match status" value="1"/>
</dbReference>
<dbReference type="GO" id="GO:0000287">
    <property type="term" value="F:magnesium ion binding"/>
    <property type="evidence" value="ECO:0007669"/>
    <property type="project" value="InterPro"/>
</dbReference>
<accession>A0A5B7DR10</accession>
<dbReference type="InterPro" id="IPR006434">
    <property type="entry name" value="Pyrimidine_nucleotidase_eu"/>
</dbReference>
<dbReference type="GO" id="GO:0000166">
    <property type="term" value="F:nucleotide binding"/>
    <property type="evidence" value="ECO:0007669"/>
    <property type="project" value="UniProtKB-KW"/>
</dbReference>
<dbReference type="InterPro" id="IPR036412">
    <property type="entry name" value="HAD-like_sf"/>
</dbReference>
<gene>
    <name evidence="9" type="primary">NT5C3B_0</name>
    <name evidence="9" type="ORF">E2C01_016957</name>
</gene>
<name>A0A5B7DR10_PORTR</name>
<dbReference type="AlphaFoldDB" id="A0A5B7DR10"/>
<evidence type="ECO:0000256" key="5">
    <source>
        <dbReference type="ARBA" id="ARBA00022741"/>
    </source>
</evidence>
<keyword evidence="10" id="KW-1185">Reference proteome</keyword>
<dbReference type="Gene3D" id="3.40.50.1000">
    <property type="entry name" value="HAD superfamily/HAD-like"/>
    <property type="match status" value="1"/>
</dbReference>
<sequence>MGDVLEQVLRHFKVYTDNVKVVSNFFKYNDQGIMVGFKGSLIHMFNKNEDAIHSSDYFEKLQNRTNVILMGDSLGDIKMALGVPQPSSVLKIGFLNDKIVERLPAFMDNFDIVLLDDQTMDVANSIVDLLNKSQLWLVIAKFFRSIDTKLLQGGPNLLWVTNQGQHTTYLQDVWVDLLLFVATLLLDGFHETNSQSIVIHTTAGFQGSNDNLGFRYKVHTTQVIHGLHQKQ</sequence>
<evidence type="ECO:0000256" key="1">
    <source>
        <dbReference type="ARBA" id="ARBA00000815"/>
    </source>
</evidence>
<keyword evidence="8" id="KW-0546">Nucleotide metabolism</keyword>
<dbReference type="GO" id="GO:0009117">
    <property type="term" value="P:nucleotide metabolic process"/>
    <property type="evidence" value="ECO:0007669"/>
    <property type="project" value="UniProtKB-KW"/>
</dbReference>
<dbReference type="GO" id="GO:0008253">
    <property type="term" value="F:5'-nucleotidase activity"/>
    <property type="evidence" value="ECO:0007669"/>
    <property type="project" value="UniProtKB-EC"/>
</dbReference>
<keyword evidence="4" id="KW-0479">Metal-binding</keyword>
<dbReference type="InterPro" id="IPR023214">
    <property type="entry name" value="HAD_sf"/>
</dbReference>
<dbReference type="EC" id="3.1.3.5" evidence="3"/>
<evidence type="ECO:0000256" key="4">
    <source>
        <dbReference type="ARBA" id="ARBA00022723"/>
    </source>
</evidence>
<evidence type="ECO:0000256" key="8">
    <source>
        <dbReference type="ARBA" id="ARBA00023080"/>
    </source>
</evidence>
<dbReference type="PANTHER" id="PTHR13045:SF0">
    <property type="entry name" value="7-METHYLGUANOSINE PHOSPHATE-SPECIFIC 5'-NUCLEOTIDASE"/>
    <property type="match status" value="1"/>
</dbReference>
<dbReference type="PANTHER" id="PTHR13045">
    <property type="entry name" value="5'-NUCLEOTIDASE"/>
    <property type="match status" value="1"/>
</dbReference>
<dbReference type="OrthoDB" id="10014216at2759"/>
<evidence type="ECO:0000256" key="2">
    <source>
        <dbReference type="ARBA" id="ARBA00008389"/>
    </source>
</evidence>
<keyword evidence="6" id="KW-0378">Hydrolase</keyword>
<reference evidence="9 10" key="1">
    <citation type="submission" date="2019-05" db="EMBL/GenBank/DDBJ databases">
        <title>Another draft genome of Portunus trituberculatus and its Hox gene families provides insights of decapod evolution.</title>
        <authorList>
            <person name="Jeong J.-H."/>
            <person name="Song I."/>
            <person name="Kim S."/>
            <person name="Choi T."/>
            <person name="Kim D."/>
            <person name="Ryu S."/>
            <person name="Kim W."/>
        </authorList>
    </citation>
    <scope>NUCLEOTIDE SEQUENCE [LARGE SCALE GENOMIC DNA]</scope>
    <source>
        <tissue evidence="9">Muscle</tissue>
    </source>
</reference>
<protein>
    <recommendedName>
        <fullName evidence="3">5'-nucleotidase</fullName>
        <ecNumber evidence="3">3.1.3.5</ecNumber>
    </recommendedName>
</protein>
<keyword evidence="5" id="KW-0547">Nucleotide-binding</keyword>
<evidence type="ECO:0000256" key="3">
    <source>
        <dbReference type="ARBA" id="ARBA00012643"/>
    </source>
</evidence>
<dbReference type="EMBL" id="VSRR010001265">
    <property type="protein sequence ID" value="MPC23890.1"/>
    <property type="molecule type" value="Genomic_DNA"/>
</dbReference>
<evidence type="ECO:0000256" key="6">
    <source>
        <dbReference type="ARBA" id="ARBA00022801"/>
    </source>
</evidence>
<organism evidence="9 10">
    <name type="scientific">Portunus trituberculatus</name>
    <name type="common">Swimming crab</name>
    <name type="synonym">Neptunus trituberculatus</name>
    <dbReference type="NCBI Taxonomy" id="210409"/>
    <lineage>
        <taxon>Eukaryota</taxon>
        <taxon>Metazoa</taxon>
        <taxon>Ecdysozoa</taxon>
        <taxon>Arthropoda</taxon>
        <taxon>Crustacea</taxon>
        <taxon>Multicrustacea</taxon>
        <taxon>Malacostraca</taxon>
        <taxon>Eumalacostraca</taxon>
        <taxon>Eucarida</taxon>
        <taxon>Decapoda</taxon>
        <taxon>Pleocyemata</taxon>
        <taxon>Brachyura</taxon>
        <taxon>Eubrachyura</taxon>
        <taxon>Portunoidea</taxon>
        <taxon>Portunidae</taxon>
        <taxon>Portuninae</taxon>
        <taxon>Portunus</taxon>
    </lineage>
</organism>
<comment type="similarity">
    <text evidence="2">Belongs to the pyrimidine 5'-nucleotidase family.</text>
</comment>
<keyword evidence="7" id="KW-0460">Magnesium</keyword>
<evidence type="ECO:0000313" key="9">
    <source>
        <dbReference type="EMBL" id="MPC23890.1"/>
    </source>
</evidence>
<comment type="catalytic activity">
    <reaction evidence="1">
        <text>a ribonucleoside 5'-phosphate + H2O = a ribonucleoside + phosphate</text>
        <dbReference type="Rhea" id="RHEA:12484"/>
        <dbReference type="ChEBI" id="CHEBI:15377"/>
        <dbReference type="ChEBI" id="CHEBI:18254"/>
        <dbReference type="ChEBI" id="CHEBI:43474"/>
        <dbReference type="ChEBI" id="CHEBI:58043"/>
        <dbReference type="EC" id="3.1.3.5"/>
    </reaction>
</comment>
<proteinExistence type="inferred from homology"/>
<dbReference type="SUPFAM" id="SSF56784">
    <property type="entry name" value="HAD-like"/>
    <property type="match status" value="1"/>
</dbReference>
<evidence type="ECO:0000313" key="10">
    <source>
        <dbReference type="Proteomes" id="UP000324222"/>
    </source>
</evidence>
<evidence type="ECO:0000256" key="7">
    <source>
        <dbReference type="ARBA" id="ARBA00022842"/>
    </source>
</evidence>
<comment type="caution">
    <text evidence="9">The sequence shown here is derived from an EMBL/GenBank/DDBJ whole genome shotgun (WGS) entry which is preliminary data.</text>
</comment>
<dbReference type="GO" id="GO:0005737">
    <property type="term" value="C:cytoplasm"/>
    <property type="evidence" value="ECO:0007669"/>
    <property type="project" value="InterPro"/>
</dbReference>
<dbReference type="Proteomes" id="UP000324222">
    <property type="component" value="Unassembled WGS sequence"/>
</dbReference>